<dbReference type="InterPro" id="IPR001173">
    <property type="entry name" value="Glyco_trans_2-like"/>
</dbReference>
<dbReference type="RefSeq" id="WP_048174212.1">
    <property type="nucleotide sequence ID" value="NZ_CP009506.1"/>
</dbReference>
<dbReference type="InterPro" id="IPR050256">
    <property type="entry name" value="Glycosyltransferase_2"/>
</dbReference>
<feature type="transmembrane region" description="Helical" evidence="1">
    <location>
        <begin position="284"/>
        <end position="305"/>
    </location>
</feature>
<dbReference type="EMBL" id="CP009506">
    <property type="protein sequence ID" value="AKB30486.1"/>
    <property type="molecule type" value="Genomic_DNA"/>
</dbReference>
<keyword evidence="1" id="KW-1133">Transmembrane helix</keyword>
<dbReference type="GO" id="GO:0016757">
    <property type="term" value="F:glycosyltransferase activity"/>
    <property type="evidence" value="ECO:0007669"/>
    <property type="project" value="UniProtKB-KW"/>
</dbReference>
<dbReference type="PANTHER" id="PTHR48090">
    <property type="entry name" value="UNDECAPRENYL-PHOSPHATE 4-DEOXY-4-FORMAMIDO-L-ARABINOSE TRANSFERASE-RELATED"/>
    <property type="match status" value="1"/>
</dbReference>
<protein>
    <submittedName>
        <fullName evidence="3">Dolichyl-phosphate beta-D-mannosyltransferase</fullName>
    </submittedName>
</protein>
<dbReference type="Proteomes" id="UP000033111">
    <property type="component" value="Chromosome"/>
</dbReference>
<keyword evidence="3" id="KW-0808">Transferase</keyword>
<evidence type="ECO:0000313" key="4">
    <source>
        <dbReference type="Proteomes" id="UP000033111"/>
    </source>
</evidence>
<dbReference type="OrthoDB" id="11098at2157"/>
<organism evidence="3 4">
    <name type="scientific">Methanosarcina siciliae T4/M</name>
    <dbReference type="NCBI Taxonomy" id="1434120"/>
    <lineage>
        <taxon>Archaea</taxon>
        <taxon>Methanobacteriati</taxon>
        <taxon>Methanobacteriota</taxon>
        <taxon>Stenosarchaea group</taxon>
        <taxon>Methanomicrobia</taxon>
        <taxon>Methanosarcinales</taxon>
        <taxon>Methanosarcinaceae</taxon>
        <taxon>Methanosarcina</taxon>
    </lineage>
</organism>
<evidence type="ECO:0000259" key="2">
    <source>
        <dbReference type="Pfam" id="PF00535"/>
    </source>
</evidence>
<keyword evidence="1" id="KW-0472">Membrane</keyword>
<dbReference type="GeneID" id="24862718"/>
<accession>A0A0E3L9L6</accession>
<dbReference type="HOGENOM" id="CLU_033536_7_2_2"/>
<keyword evidence="1" id="KW-0812">Transmembrane</keyword>
<dbReference type="SUPFAM" id="SSF53448">
    <property type="entry name" value="Nucleotide-diphospho-sugar transferases"/>
    <property type="match status" value="1"/>
</dbReference>
<evidence type="ECO:0000313" key="3">
    <source>
        <dbReference type="EMBL" id="AKB30486.1"/>
    </source>
</evidence>
<proteinExistence type="predicted"/>
<feature type="domain" description="Glycosyltransferase 2-like" evidence="2">
    <location>
        <begin position="31"/>
        <end position="182"/>
    </location>
</feature>
<dbReference type="PANTHER" id="PTHR48090:SF7">
    <property type="entry name" value="RFBJ PROTEIN"/>
    <property type="match status" value="1"/>
</dbReference>
<name>A0A0E3L9L6_9EURY</name>
<dbReference type="KEGG" id="msw:MSSIT_3767"/>
<keyword evidence="4" id="KW-1185">Reference proteome</keyword>
<sequence length="323" mass="35362">MSNELIMGNNIQFQAHIENPRFREAVSQNITVVLPAYNEEGSIGSIVLLSKLYADNVIVVDDGSTDRTAEIARKAGAEVIAHNTNKGKAEVLKTGFTAAINLGADIIVTMNSDGQHNPAAIPKLVAPILEGNAEFVNGSRSLNYPGKNTPLYRRVGQTLQDTTAKMNFNLKITDTQSGFRAFAASTKNIFRFNGKNTAIEREMLADAGRSGLRIKEVEIGTFKDSESIIQNPIKYLAEVMKNVVEDIEVNRPLYFYSVPGFGLATCGFYMGFKFLESFFLGSTSLNFGHTFLMFFLAFVGAYMTLRGIIEHSMAGVAKNTDPA</sequence>
<dbReference type="PATRIC" id="fig|1434120.4.peg.4879"/>
<dbReference type="InterPro" id="IPR029044">
    <property type="entry name" value="Nucleotide-diphossugar_trans"/>
</dbReference>
<feature type="transmembrane region" description="Helical" evidence="1">
    <location>
        <begin position="253"/>
        <end position="272"/>
    </location>
</feature>
<dbReference type="Gene3D" id="3.90.550.10">
    <property type="entry name" value="Spore Coat Polysaccharide Biosynthesis Protein SpsA, Chain A"/>
    <property type="match status" value="1"/>
</dbReference>
<evidence type="ECO:0000256" key="1">
    <source>
        <dbReference type="SAM" id="Phobius"/>
    </source>
</evidence>
<dbReference type="CDD" id="cd04179">
    <property type="entry name" value="DPM_DPG-synthase_like"/>
    <property type="match status" value="1"/>
</dbReference>
<gene>
    <name evidence="3" type="ORF">MSSIT_3767</name>
</gene>
<dbReference type="Pfam" id="PF00535">
    <property type="entry name" value="Glycos_transf_2"/>
    <property type="match status" value="1"/>
</dbReference>
<keyword evidence="3" id="KW-0328">Glycosyltransferase</keyword>
<dbReference type="AlphaFoldDB" id="A0A0E3L9L6"/>
<reference evidence="3 4" key="1">
    <citation type="submission" date="2014-07" db="EMBL/GenBank/DDBJ databases">
        <title>Methanogenic archaea and the global carbon cycle.</title>
        <authorList>
            <person name="Henriksen J.R."/>
            <person name="Luke J."/>
            <person name="Reinhart S."/>
            <person name="Benedict M.N."/>
            <person name="Youngblut N.D."/>
            <person name="Metcalf M.E."/>
            <person name="Whitaker R.J."/>
            <person name="Metcalf W.W."/>
        </authorList>
    </citation>
    <scope>NUCLEOTIDE SEQUENCE [LARGE SCALE GENOMIC DNA]</scope>
    <source>
        <strain evidence="3 4">T4/M</strain>
    </source>
</reference>